<evidence type="ECO:0000313" key="6">
    <source>
        <dbReference type="EMBL" id="XCD08230.1"/>
    </source>
</evidence>
<protein>
    <submittedName>
        <fullName evidence="4">Uncharacterized protein</fullName>
    </submittedName>
</protein>
<feature type="region of interest" description="Disordered" evidence="1">
    <location>
        <begin position="104"/>
        <end position="127"/>
    </location>
</feature>
<evidence type="ECO:0000256" key="1">
    <source>
        <dbReference type="SAM" id="MobiDB-lite"/>
    </source>
</evidence>
<evidence type="ECO:0000313" key="3">
    <source>
        <dbReference type="EMBL" id="XCD05667.1"/>
    </source>
</evidence>
<dbReference type="EMBL" id="PP511591">
    <property type="protein sequence ID" value="XCD05667.1"/>
    <property type="molecule type" value="Genomic_DNA"/>
</dbReference>
<dbReference type="EMBL" id="PP511873">
    <property type="protein sequence ID" value="XCD08230.1"/>
    <property type="molecule type" value="Genomic_DNA"/>
</dbReference>
<feature type="region of interest" description="Disordered" evidence="1">
    <location>
        <begin position="59"/>
        <end position="90"/>
    </location>
</feature>
<evidence type="ECO:0000313" key="4">
    <source>
        <dbReference type="EMBL" id="XCD06550.1"/>
    </source>
</evidence>
<dbReference type="EMBL" id="PP511686">
    <property type="protein sequence ID" value="XCD06550.1"/>
    <property type="molecule type" value="Genomic_DNA"/>
</dbReference>
<feature type="compositionally biased region" description="Acidic residues" evidence="1">
    <location>
        <begin position="59"/>
        <end position="74"/>
    </location>
</feature>
<evidence type="ECO:0000313" key="5">
    <source>
        <dbReference type="EMBL" id="XCD07222.1"/>
    </source>
</evidence>
<organism evidence="4">
    <name type="scientific">Dulem virus 87</name>
    <dbReference type="NCBI Taxonomy" id="3145798"/>
    <lineage>
        <taxon>Viruses</taxon>
        <taxon>Monodnaviria</taxon>
        <taxon>Sangervirae</taxon>
        <taxon>Phixviricota</taxon>
        <taxon>Malgrandaviricetes</taxon>
        <taxon>Petitvirales</taxon>
        <taxon>Microviridae</taxon>
        <taxon>Microvirus</taxon>
    </lineage>
</organism>
<dbReference type="EMBL" id="PP511519">
    <property type="protein sequence ID" value="XCD04877.1"/>
    <property type="molecule type" value="Genomic_DNA"/>
</dbReference>
<feature type="compositionally biased region" description="Basic and acidic residues" evidence="1">
    <location>
        <begin position="105"/>
        <end position="115"/>
    </location>
</feature>
<proteinExistence type="predicted"/>
<sequence length="127" mass="14650">MVTKFRTQYNYEPFEDINIGVDIDSKSKTIPDLSFSVRQILNDFTIGLTRNYNEHEVYYDDDLPEDDKLTDDDFERYSPSDTGDTDLSDIASAGDYIRSVQAYQNEKRASKDKQVLQEPKQSVDTGE</sequence>
<accession>A0AAU8B4N3</accession>
<reference evidence="4" key="1">
    <citation type="submission" date="2024-03" db="EMBL/GenBank/DDBJ databases">
        <title>Diverse circular DNA viruses in blood, oral, and fecal samples of captive lemurs.</title>
        <authorList>
            <person name="Paietta E.N."/>
            <person name="Kraberger S."/>
            <person name="Lund M.C."/>
            <person name="Custer J.M."/>
            <person name="Vargas K.M."/>
            <person name="Ehmke E.E."/>
            <person name="Yoder A.D."/>
            <person name="Varsani A."/>
        </authorList>
    </citation>
    <scope>NUCLEOTIDE SEQUENCE</scope>
    <source>
        <strain evidence="2">Duke_24FF_1360</strain>
        <strain evidence="3">Duke_24FS_129</strain>
        <strain evidence="4">Duke_25FS_133</strain>
        <strain evidence="5">Duke_26_109</strain>
        <strain evidence="6">Duke_29_50</strain>
    </source>
</reference>
<name>A0AAU8B4N3_9VIRU</name>
<dbReference type="EMBL" id="PP511768">
    <property type="protein sequence ID" value="XCD07222.1"/>
    <property type="molecule type" value="Genomic_DNA"/>
</dbReference>
<evidence type="ECO:0000313" key="2">
    <source>
        <dbReference type="EMBL" id="XCD04877.1"/>
    </source>
</evidence>